<name>A0A2X2WAS1_CITKO</name>
<dbReference type="Gene3D" id="3.40.630.30">
    <property type="match status" value="1"/>
</dbReference>
<dbReference type="Proteomes" id="UP000251584">
    <property type="component" value="Unassembled WGS sequence"/>
</dbReference>
<keyword evidence="1" id="KW-0808">Transferase</keyword>
<gene>
    <name evidence="1" type="ORF">NCTC10786_05546</name>
</gene>
<evidence type="ECO:0000313" key="1">
    <source>
        <dbReference type="EMBL" id="SQB40442.1"/>
    </source>
</evidence>
<organism evidence="1 2">
    <name type="scientific">Citrobacter koseri</name>
    <name type="common">Citrobacter diversus</name>
    <dbReference type="NCBI Taxonomy" id="545"/>
    <lineage>
        <taxon>Bacteria</taxon>
        <taxon>Pseudomonadati</taxon>
        <taxon>Pseudomonadota</taxon>
        <taxon>Gammaproteobacteria</taxon>
        <taxon>Enterobacterales</taxon>
        <taxon>Enterobacteriaceae</taxon>
        <taxon>Citrobacter</taxon>
    </lineage>
</organism>
<dbReference type="AlphaFoldDB" id="A0A2X2WAS1"/>
<accession>A0A2X2WAS1</accession>
<dbReference type="EMBL" id="UAVY01000010">
    <property type="protein sequence ID" value="SQB40442.1"/>
    <property type="molecule type" value="Genomic_DNA"/>
</dbReference>
<protein>
    <submittedName>
        <fullName evidence="1">Acetyltransferase</fullName>
    </submittedName>
</protein>
<sequence length="195" mass="21636">MIRESRTDDMASILTLWMESTIYAHPFIEARYWRESEPIVRDVYLPAAQTWVWEEAGLLKGFASVMEARFLGALFVTPDAIPQRDWQGAGAACSAALYRAQPGGLPEKSVGGEFLPCAGFSYRRQRMAGRYTASDMDYGLAGGLNAVSVSEGPVYFFNPRQRGVARTAVPQSRTGEIFGQHVYRAIFTNAASRHL</sequence>
<dbReference type="GO" id="GO:0016740">
    <property type="term" value="F:transferase activity"/>
    <property type="evidence" value="ECO:0007669"/>
    <property type="project" value="UniProtKB-KW"/>
</dbReference>
<dbReference type="NCBIfam" id="NF007853">
    <property type="entry name" value="PRK10562.1"/>
    <property type="match status" value="1"/>
</dbReference>
<dbReference type="InterPro" id="IPR016181">
    <property type="entry name" value="Acyl_CoA_acyltransferase"/>
</dbReference>
<reference evidence="1 2" key="1">
    <citation type="submission" date="2018-06" db="EMBL/GenBank/DDBJ databases">
        <authorList>
            <consortium name="Pathogen Informatics"/>
            <person name="Doyle S."/>
        </authorList>
    </citation>
    <scope>NUCLEOTIDE SEQUENCE [LARGE SCALE GENOMIC DNA]</scope>
    <source>
        <strain evidence="1 2">NCTC10786</strain>
    </source>
</reference>
<evidence type="ECO:0000313" key="2">
    <source>
        <dbReference type="Proteomes" id="UP000251584"/>
    </source>
</evidence>
<proteinExistence type="predicted"/>
<dbReference type="SUPFAM" id="SSF55729">
    <property type="entry name" value="Acyl-CoA N-acyltransferases (Nat)"/>
    <property type="match status" value="1"/>
</dbReference>